<sequence>MDSMEINKGIAAVLVAGIAFFLFGSIGANLVRETVPEKSAIEIATEQPKPAAQKAPEGPAAIEPFLAKADVAAGEAYAKKTCGICHSFNEGGKAIIGPNLYNVVGGPHAHMQGFDYSNAIKSKKGPWTFDALNEWLYKPSAYAPGTRMGFAGIKDNQTRADVIDYLRSLSPKPLPLPVATAVPAPAAGGTAAASGAPAGEPSIAERLAKADPAKGEADTKKLGCIACHTFNDGGKAGIGPNLYGVVGAPHGHMEGFNYSSAIKSKQGPWTFEELDQWLTKPSAYAPGTRMTFMGVKNPQERADIIDYLRTLAAKPEPLPAAK</sequence>
<proteinExistence type="predicted"/>
<feature type="domain" description="Cytochrome c" evidence="7">
    <location>
        <begin position="210"/>
        <end position="312"/>
    </location>
</feature>
<dbReference type="Gene3D" id="1.10.760.10">
    <property type="entry name" value="Cytochrome c-like domain"/>
    <property type="match status" value="2"/>
</dbReference>
<dbReference type="InterPro" id="IPR036909">
    <property type="entry name" value="Cyt_c-like_dom_sf"/>
</dbReference>
<dbReference type="PANTHER" id="PTHR11961">
    <property type="entry name" value="CYTOCHROME C"/>
    <property type="match status" value="1"/>
</dbReference>
<feature type="domain" description="Cytochrome c" evidence="7">
    <location>
        <begin position="69"/>
        <end position="170"/>
    </location>
</feature>
<dbReference type="Pfam" id="PF00034">
    <property type="entry name" value="Cytochrom_C"/>
    <property type="match status" value="2"/>
</dbReference>
<dbReference type="GO" id="GO:0020037">
    <property type="term" value="F:heme binding"/>
    <property type="evidence" value="ECO:0007669"/>
    <property type="project" value="InterPro"/>
</dbReference>
<keyword evidence="5 6" id="KW-0408">Iron</keyword>
<keyword evidence="1" id="KW-0813">Transport</keyword>
<dbReference type="EMBL" id="NHRY01000156">
    <property type="protein sequence ID" value="PPQ33042.1"/>
    <property type="molecule type" value="Genomic_DNA"/>
</dbReference>
<dbReference type="GO" id="GO:0009055">
    <property type="term" value="F:electron transfer activity"/>
    <property type="evidence" value="ECO:0007669"/>
    <property type="project" value="InterPro"/>
</dbReference>
<evidence type="ECO:0000256" key="4">
    <source>
        <dbReference type="ARBA" id="ARBA00022982"/>
    </source>
</evidence>
<keyword evidence="3 6" id="KW-0479">Metal-binding</keyword>
<dbReference type="SUPFAM" id="SSF46626">
    <property type="entry name" value="Cytochrome c"/>
    <property type="match status" value="2"/>
</dbReference>
<evidence type="ECO:0000256" key="6">
    <source>
        <dbReference type="PROSITE-ProRule" id="PRU00433"/>
    </source>
</evidence>
<dbReference type="PRINTS" id="PR00604">
    <property type="entry name" value="CYTCHRMECIAB"/>
</dbReference>
<dbReference type="InterPro" id="IPR002327">
    <property type="entry name" value="Cyt_c_1A/1B"/>
</dbReference>
<keyword evidence="2 6" id="KW-0349">Heme</keyword>
<evidence type="ECO:0000256" key="2">
    <source>
        <dbReference type="ARBA" id="ARBA00022617"/>
    </source>
</evidence>
<evidence type="ECO:0000256" key="3">
    <source>
        <dbReference type="ARBA" id="ARBA00022723"/>
    </source>
</evidence>
<organism evidence="8 9">
    <name type="scientific">Rhodopila globiformis</name>
    <name type="common">Rhodopseudomonas globiformis</name>
    <dbReference type="NCBI Taxonomy" id="1071"/>
    <lineage>
        <taxon>Bacteria</taxon>
        <taxon>Pseudomonadati</taxon>
        <taxon>Pseudomonadota</taxon>
        <taxon>Alphaproteobacteria</taxon>
        <taxon>Acetobacterales</taxon>
        <taxon>Acetobacteraceae</taxon>
        <taxon>Rhodopila</taxon>
    </lineage>
</organism>
<accession>A0A2S6NEI0</accession>
<dbReference type="AlphaFoldDB" id="A0A2S6NEI0"/>
<evidence type="ECO:0000313" key="9">
    <source>
        <dbReference type="Proteomes" id="UP000239724"/>
    </source>
</evidence>
<dbReference type="RefSeq" id="WP_239992177.1">
    <property type="nucleotide sequence ID" value="NZ_NHRY01000156.1"/>
</dbReference>
<dbReference type="GO" id="GO:0046872">
    <property type="term" value="F:metal ion binding"/>
    <property type="evidence" value="ECO:0007669"/>
    <property type="project" value="UniProtKB-KW"/>
</dbReference>
<dbReference type="PROSITE" id="PS51007">
    <property type="entry name" value="CYTC"/>
    <property type="match status" value="2"/>
</dbReference>
<dbReference type="InterPro" id="IPR009056">
    <property type="entry name" value="Cyt_c-like_dom"/>
</dbReference>
<keyword evidence="4" id="KW-0249">Electron transport</keyword>
<comment type="caution">
    <text evidence="8">The sequence shown here is derived from an EMBL/GenBank/DDBJ whole genome shotgun (WGS) entry which is preliminary data.</text>
</comment>
<evidence type="ECO:0000259" key="7">
    <source>
        <dbReference type="PROSITE" id="PS51007"/>
    </source>
</evidence>
<evidence type="ECO:0000256" key="5">
    <source>
        <dbReference type="ARBA" id="ARBA00023004"/>
    </source>
</evidence>
<keyword evidence="9" id="KW-1185">Reference proteome</keyword>
<protein>
    <recommendedName>
        <fullName evidence="7">Cytochrome c domain-containing protein</fullName>
    </recommendedName>
</protein>
<gene>
    <name evidence="8" type="ORF">CCS01_15125</name>
</gene>
<evidence type="ECO:0000256" key="1">
    <source>
        <dbReference type="ARBA" id="ARBA00022448"/>
    </source>
</evidence>
<reference evidence="8 9" key="1">
    <citation type="journal article" date="2018" name="Arch. Microbiol.">
        <title>New insights into the metabolic potential of the phototrophic purple bacterium Rhodopila globiformis DSM 161(T) from its draft genome sequence and evidence for a vanadium-dependent nitrogenase.</title>
        <authorList>
            <person name="Imhoff J.F."/>
            <person name="Rahn T."/>
            <person name="Kunzel S."/>
            <person name="Neulinger S.C."/>
        </authorList>
    </citation>
    <scope>NUCLEOTIDE SEQUENCE [LARGE SCALE GENOMIC DNA]</scope>
    <source>
        <strain evidence="8 9">DSM 161</strain>
    </source>
</reference>
<dbReference type="Proteomes" id="UP000239724">
    <property type="component" value="Unassembled WGS sequence"/>
</dbReference>
<name>A0A2S6NEI0_RHOGL</name>
<evidence type="ECO:0000313" key="8">
    <source>
        <dbReference type="EMBL" id="PPQ33042.1"/>
    </source>
</evidence>